<evidence type="ECO:0000256" key="4">
    <source>
        <dbReference type="ARBA" id="ARBA00023163"/>
    </source>
</evidence>
<dbReference type="AlphaFoldDB" id="A0A1W6YWR1"/>
<protein>
    <recommendedName>
        <fullName evidence="5">HTH lysR-type domain-containing protein</fullName>
    </recommendedName>
</protein>
<evidence type="ECO:0000256" key="3">
    <source>
        <dbReference type="ARBA" id="ARBA00023125"/>
    </source>
</evidence>
<proteinExistence type="inferred from homology"/>
<evidence type="ECO:0000313" key="7">
    <source>
        <dbReference type="Proteomes" id="UP000194139"/>
    </source>
</evidence>
<dbReference type="InterPro" id="IPR050950">
    <property type="entry name" value="HTH-type_LysR_regulators"/>
</dbReference>
<dbReference type="Gene3D" id="1.10.10.10">
    <property type="entry name" value="Winged helix-like DNA-binding domain superfamily/Winged helix DNA-binding domain"/>
    <property type="match status" value="1"/>
</dbReference>
<evidence type="ECO:0000313" key="6">
    <source>
        <dbReference type="EMBL" id="ARP85510.1"/>
    </source>
</evidence>
<keyword evidence="2" id="KW-0805">Transcription regulation</keyword>
<name>A0A1W6YWR1_9BORD</name>
<keyword evidence="7" id="KW-1185">Reference proteome</keyword>
<comment type="similarity">
    <text evidence="1">Belongs to the LysR transcriptional regulatory family.</text>
</comment>
<evidence type="ECO:0000256" key="2">
    <source>
        <dbReference type="ARBA" id="ARBA00023015"/>
    </source>
</evidence>
<dbReference type="PANTHER" id="PTHR30419:SF8">
    <property type="entry name" value="NITROGEN ASSIMILATION TRANSCRIPTIONAL ACTIVATOR-RELATED"/>
    <property type="match status" value="1"/>
</dbReference>
<dbReference type="SUPFAM" id="SSF46785">
    <property type="entry name" value="Winged helix' DNA-binding domain"/>
    <property type="match status" value="1"/>
</dbReference>
<evidence type="ECO:0000259" key="5">
    <source>
        <dbReference type="PROSITE" id="PS50931"/>
    </source>
</evidence>
<dbReference type="InterPro" id="IPR036388">
    <property type="entry name" value="WH-like_DNA-bd_sf"/>
</dbReference>
<dbReference type="PANTHER" id="PTHR30419">
    <property type="entry name" value="HTH-TYPE TRANSCRIPTIONAL REGULATOR YBHD"/>
    <property type="match status" value="1"/>
</dbReference>
<dbReference type="InterPro" id="IPR005119">
    <property type="entry name" value="LysR_subst-bd"/>
</dbReference>
<dbReference type="InterPro" id="IPR036390">
    <property type="entry name" value="WH_DNA-bd_sf"/>
</dbReference>
<keyword evidence="3" id="KW-0238">DNA-binding</keyword>
<dbReference type="PRINTS" id="PR00039">
    <property type="entry name" value="HTHLYSR"/>
</dbReference>
<dbReference type="Pfam" id="PF03466">
    <property type="entry name" value="LysR_substrate"/>
    <property type="match status" value="1"/>
</dbReference>
<dbReference type="EMBL" id="CP021109">
    <property type="protein sequence ID" value="ARP85510.1"/>
    <property type="molecule type" value="Genomic_DNA"/>
</dbReference>
<accession>A0A1W6YWR1</accession>
<gene>
    <name evidence="6" type="ORF">CAL13_04240</name>
</gene>
<dbReference type="Pfam" id="PF00126">
    <property type="entry name" value="HTH_1"/>
    <property type="match status" value="1"/>
</dbReference>
<dbReference type="PROSITE" id="PS50931">
    <property type="entry name" value="HTH_LYSR"/>
    <property type="match status" value="1"/>
</dbReference>
<dbReference type="GO" id="GO:0005829">
    <property type="term" value="C:cytosol"/>
    <property type="evidence" value="ECO:0007669"/>
    <property type="project" value="TreeGrafter"/>
</dbReference>
<dbReference type="FunFam" id="1.10.10.10:FF:000001">
    <property type="entry name" value="LysR family transcriptional regulator"/>
    <property type="match status" value="1"/>
</dbReference>
<dbReference type="GO" id="GO:0003700">
    <property type="term" value="F:DNA-binding transcription factor activity"/>
    <property type="evidence" value="ECO:0007669"/>
    <property type="project" value="InterPro"/>
</dbReference>
<dbReference type="RefSeq" id="WP_086071614.1">
    <property type="nucleotide sequence ID" value="NZ_CP021109.1"/>
</dbReference>
<dbReference type="GO" id="GO:0003677">
    <property type="term" value="F:DNA binding"/>
    <property type="evidence" value="ECO:0007669"/>
    <property type="project" value="UniProtKB-KW"/>
</dbReference>
<organism evidence="6 7">
    <name type="scientific">Bordetella genomosp. 9</name>
    <dbReference type="NCBI Taxonomy" id="1416803"/>
    <lineage>
        <taxon>Bacteria</taxon>
        <taxon>Pseudomonadati</taxon>
        <taxon>Pseudomonadota</taxon>
        <taxon>Betaproteobacteria</taxon>
        <taxon>Burkholderiales</taxon>
        <taxon>Alcaligenaceae</taxon>
        <taxon>Bordetella</taxon>
    </lineage>
</organism>
<dbReference type="Gene3D" id="3.40.190.290">
    <property type="match status" value="1"/>
</dbReference>
<sequence length="297" mass="31739">MDFSLRELSYFLAAVTHGHLGRAASACDVTQPALSKSLKRLEDETGLALFDRANRTLRPTSAGLAFAEHARKVVNQYEDALRHAESLRAGKGGMLRLGATAATMDTVVMPALQTLLPAQPGLQVALTLGLSDELPDLVQQGDLDLAVAPSDGRGGVLRQEAVGHDVLKLVAGRRNPLAGRPGLALADLAAQRWVLPKRTSVARQRLDAFFARENQPLPRAVLEVDFVSAGALKLVAGTDLLTVAPAELLDDTPDAGVAALSVDAALPLTRDISLLSRRQAVWSPMMKAFRAVLKNRR</sequence>
<dbReference type="Proteomes" id="UP000194139">
    <property type="component" value="Chromosome"/>
</dbReference>
<dbReference type="SUPFAM" id="SSF53850">
    <property type="entry name" value="Periplasmic binding protein-like II"/>
    <property type="match status" value="1"/>
</dbReference>
<feature type="domain" description="HTH lysR-type" evidence="5">
    <location>
        <begin position="1"/>
        <end position="60"/>
    </location>
</feature>
<evidence type="ECO:0000256" key="1">
    <source>
        <dbReference type="ARBA" id="ARBA00009437"/>
    </source>
</evidence>
<dbReference type="InterPro" id="IPR000847">
    <property type="entry name" value="LysR_HTH_N"/>
</dbReference>
<reference evidence="6 7" key="1">
    <citation type="submission" date="2017-05" db="EMBL/GenBank/DDBJ databases">
        <title>Complete and WGS of Bordetella genogroups.</title>
        <authorList>
            <person name="Spilker T."/>
            <person name="LiPuma J."/>
        </authorList>
    </citation>
    <scope>NUCLEOTIDE SEQUENCE [LARGE SCALE GENOMIC DNA]</scope>
    <source>
        <strain evidence="6 7">AU17164</strain>
    </source>
</reference>
<keyword evidence="4" id="KW-0804">Transcription</keyword>